<protein>
    <recommendedName>
        <fullName evidence="5">C-type lectin domain-containing protein</fullName>
    </recommendedName>
</protein>
<evidence type="ECO:0000256" key="1">
    <source>
        <dbReference type="ARBA" id="ARBA00022734"/>
    </source>
</evidence>
<dbReference type="InterPro" id="IPR033989">
    <property type="entry name" value="CD209-like_CTLD"/>
</dbReference>
<dbReference type="PROSITE" id="PS50041">
    <property type="entry name" value="C_TYPE_LECTIN_2"/>
    <property type="match status" value="1"/>
</dbReference>
<gene>
    <name evidence="6" type="ORF">MONAX_5E002372</name>
</gene>
<dbReference type="FunFam" id="3.10.100.10:FF:000044">
    <property type="entry name" value="CD209 antigen, isoform CRA_b"/>
    <property type="match status" value="1"/>
</dbReference>
<reference evidence="6" key="1">
    <citation type="submission" date="2019-04" db="EMBL/GenBank/DDBJ databases">
        <authorList>
            <person name="Alioto T."/>
            <person name="Alioto T."/>
        </authorList>
    </citation>
    <scope>NUCLEOTIDE SEQUENCE [LARGE SCALE GENOMIC DNA]</scope>
</reference>
<accession>A0A5E4CI73</accession>
<proteinExistence type="predicted"/>
<sequence>MSDFQDVDAQQLGALGEAGLGALDEEELTASGAKYSFQRFGFRPPGGLKSTAGFLGRGHIPLVPKLLCLMLLAGILMAVLVKVSKLSHFYEQKRSKQEDIYQELTQAEAELDRLCRPCPWDWTFFRGHCYFFSKSQRNWNDSVTACQEVGAQLVIIKSAEEQNFLQLTSKNKGSTWMGLSDLNKEGTWLWVDGSPLFFRFMKFWNEGEPNNHGEEDCVEFRGDGWNDSRCDLEKSWICKKSAGSCSHK</sequence>
<keyword evidence="1" id="KW-0430">Lectin</keyword>
<dbReference type="SUPFAM" id="SSF56436">
    <property type="entry name" value="C-type lectin-like"/>
    <property type="match status" value="1"/>
</dbReference>
<dbReference type="Proteomes" id="UP000335636">
    <property type="component" value="Unassembled WGS sequence"/>
</dbReference>
<evidence type="ECO:0000256" key="2">
    <source>
        <dbReference type="ARBA" id="ARBA00023157"/>
    </source>
</evidence>
<dbReference type="Pfam" id="PF00059">
    <property type="entry name" value="Lectin_C"/>
    <property type="match status" value="1"/>
</dbReference>
<evidence type="ECO:0000313" key="7">
    <source>
        <dbReference type="Proteomes" id="UP000335636"/>
    </source>
</evidence>
<feature type="domain" description="C-type lectin" evidence="5">
    <location>
        <begin position="125"/>
        <end position="239"/>
    </location>
</feature>
<dbReference type="PANTHER" id="PTHR22803">
    <property type="entry name" value="MANNOSE, PHOSPHOLIPASE, LECTIN RECEPTOR RELATED"/>
    <property type="match status" value="1"/>
</dbReference>
<dbReference type="InterPro" id="IPR001304">
    <property type="entry name" value="C-type_lectin-like"/>
</dbReference>
<keyword evidence="4" id="KW-0472">Membrane</keyword>
<dbReference type="InterPro" id="IPR016187">
    <property type="entry name" value="CTDL_fold"/>
</dbReference>
<organism evidence="6 7">
    <name type="scientific">Marmota monax</name>
    <name type="common">Woodchuck</name>
    <dbReference type="NCBI Taxonomy" id="9995"/>
    <lineage>
        <taxon>Eukaryota</taxon>
        <taxon>Metazoa</taxon>
        <taxon>Chordata</taxon>
        <taxon>Craniata</taxon>
        <taxon>Vertebrata</taxon>
        <taxon>Euteleostomi</taxon>
        <taxon>Mammalia</taxon>
        <taxon>Eutheria</taxon>
        <taxon>Euarchontoglires</taxon>
        <taxon>Glires</taxon>
        <taxon>Rodentia</taxon>
        <taxon>Sciuromorpha</taxon>
        <taxon>Sciuridae</taxon>
        <taxon>Xerinae</taxon>
        <taxon>Marmotini</taxon>
        <taxon>Marmota</taxon>
    </lineage>
</organism>
<feature type="transmembrane region" description="Helical" evidence="4">
    <location>
        <begin position="62"/>
        <end position="83"/>
    </location>
</feature>
<evidence type="ECO:0000259" key="5">
    <source>
        <dbReference type="PROSITE" id="PS50041"/>
    </source>
</evidence>
<dbReference type="InterPro" id="IPR018378">
    <property type="entry name" value="C-type_lectin_CS"/>
</dbReference>
<evidence type="ECO:0000313" key="6">
    <source>
        <dbReference type="EMBL" id="VTJ81535.1"/>
    </source>
</evidence>
<dbReference type="InterPro" id="IPR016186">
    <property type="entry name" value="C-type_lectin-like/link_sf"/>
</dbReference>
<dbReference type="SMART" id="SM00034">
    <property type="entry name" value="CLECT"/>
    <property type="match status" value="1"/>
</dbReference>
<comment type="caution">
    <text evidence="6">The sequence shown here is derived from an EMBL/GenBank/DDBJ whole genome shotgun (WGS) entry which is preliminary data.</text>
</comment>
<keyword evidence="4" id="KW-0812">Transmembrane</keyword>
<dbReference type="Gene3D" id="3.10.100.10">
    <property type="entry name" value="Mannose-Binding Protein A, subunit A"/>
    <property type="match status" value="1"/>
</dbReference>
<dbReference type="InterPro" id="IPR050111">
    <property type="entry name" value="C-type_lectin/snaclec_domain"/>
</dbReference>
<dbReference type="EMBL" id="CABDUW010001441">
    <property type="protein sequence ID" value="VTJ81535.1"/>
    <property type="molecule type" value="Genomic_DNA"/>
</dbReference>
<evidence type="ECO:0000256" key="3">
    <source>
        <dbReference type="ARBA" id="ARBA00023170"/>
    </source>
</evidence>
<name>A0A5E4CI73_MARMO</name>
<dbReference type="PROSITE" id="PS00615">
    <property type="entry name" value="C_TYPE_LECTIN_1"/>
    <property type="match status" value="1"/>
</dbReference>
<evidence type="ECO:0000256" key="4">
    <source>
        <dbReference type="SAM" id="Phobius"/>
    </source>
</evidence>
<dbReference type="AlphaFoldDB" id="A0A5E4CI73"/>
<dbReference type="GO" id="GO:0005537">
    <property type="term" value="F:D-mannose binding"/>
    <property type="evidence" value="ECO:0007669"/>
    <property type="project" value="UniProtKB-ARBA"/>
</dbReference>
<keyword evidence="4" id="KW-1133">Transmembrane helix</keyword>
<keyword evidence="2" id="KW-1015">Disulfide bond</keyword>
<keyword evidence="3" id="KW-0675">Receptor</keyword>
<keyword evidence="7" id="KW-1185">Reference proteome</keyword>
<dbReference type="CDD" id="cd03590">
    <property type="entry name" value="CLECT_DC-SIGN_like"/>
    <property type="match status" value="1"/>
</dbReference>